<accession>A0ABP1FYQ8</accession>
<evidence type="ECO:0000256" key="8">
    <source>
        <dbReference type="SAM" id="Phobius"/>
    </source>
</evidence>
<dbReference type="InterPro" id="IPR036259">
    <property type="entry name" value="MFS_trans_sf"/>
</dbReference>
<sequence length="564" mass="60029">MDPAPIGEERVRLFRNHTTGGLISALSMTPPDTPPGRRARGATEGDEATKLLLPQGPLSAAGSGELGIVSPRSGHRIPSLQRYYMVTIFTLTASLLYADQNLMAPNLSIIAEEFGFNEEEKTKYLGGYIAAAFFAVGAPAALCIGYLCDKMNRRNLLFAVVLLGEGPCLATYFVRRYWQLLLLRVMTGISVGGTFPLVFSLIGDLFSVKQRANVAAGVQVATGIGFAAGQAIAGFVGPHAGWRWPFVIVALPAILAAILMVLTTREPERGATEDALKDLYAVEGFSYQEKISVRKLKLLASNFSTVFAVLQGLPGSLPWGVLLTFLNDFLSQHKGMSISQATLVMTVWGLGGGVGVVGGGAIGQCLHNRRRYMMPLFAGACVASAAFPTWFLINADVGHMPLAVSFAAGFVGGMLASPPGPNARATLLNVNEPEVRGVALALQTVLDDLGKGLGPLLVSLMVSAWGSKSAFNVAVGGWIPCGICFAMIAPFLAKEEDALQERLRDKVHLQTVRILEREDALTPRMEDAGEEAPRHTPRPPARGGEYQLALVNGLATVPTAMPKG</sequence>
<dbReference type="PANTHER" id="PTHR23505">
    <property type="entry name" value="SPINSTER"/>
    <property type="match status" value="1"/>
</dbReference>
<dbReference type="SUPFAM" id="SSF103473">
    <property type="entry name" value="MFS general substrate transporter"/>
    <property type="match status" value="1"/>
</dbReference>
<evidence type="ECO:0000256" key="1">
    <source>
        <dbReference type="ARBA" id="ARBA00004141"/>
    </source>
</evidence>
<comment type="subcellular location">
    <subcellularLocation>
        <location evidence="1">Membrane</location>
        <topology evidence="1">Multi-pass membrane protein</topology>
    </subcellularLocation>
</comment>
<feature type="domain" description="Major facilitator superfamily (MFS) profile" evidence="9">
    <location>
        <begin position="85"/>
        <end position="493"/>
    </location>
</feature>
<evidence type="ECO:0000256" key="2">
    <source>
        <dbReference type="ARBA" id="ARBA00022448"/>
    </source>
</evidence>
<evidence type="ECO:0000256" key="4">
    <source>
        <dbReference type="ARBA" id="ARBA00022989"/>
    </source>
</evidence>
<dbReference type="InterPro" id="IPR044770">
    <property type="entry name" value="MFS_spinster-like"/>
</dbReference>
<dbReference type="Pfam" id="PF07690">
    <property type="entry name" value="MFS_1"/>
    <property type="match status" value="2"/>
</dbReference>
<gene>
    <name evidence="10" type="primary">g5832</name>
    <name evidence="10" type="ORF">VP750_LOCUS4992</name>
</gene>
<evidence type="ECO:0000256" key="5">
    <source>
        <dbReference type="ARBA" id="ARBA00023136"/>
    </source>
</evidence>
<keyword evidence="5 8" id="KW-0472">Membrane</keyword>
<name>A0ABP1FYQ8_9CHLO</name>
<feature type="transmembrane region" description="Helical" evidence="8">
    <location>
        <begin position="155"/>
        <end position="174"/>
    </location>
</feature>
<dbReference type="EMBL" id="CAXHTA020000008">
    <property type="protein sequence ID" value="CAL5223333.1"/>
    <property type="molecule type" value="Genomic_DNA"/>
</dbReference>
<dbReference type="PROSITE" id="PS50850">
    <property type="entry name" value="MFS"/>
    <property type="match status" value="1"/>
</dbReference>
<dbReference type="Proteomes" id="UP001497392">
    <property type="component" value="Unassembled WGS sequence"/>
</dbReference>
<dbReference type="InterPro" id="IPR020846">
    <property type="entry name" value="MFS_dom"/>
</dbReference>
<feature type="region of interest" description="Disordered" evidence="7">
    <location>
        <begin position="520"/>
        <end position="543"/>
    </location>
</feature>
<keyword evidence="3 8" id="KW-0812">Transmembrane</keyword>
<evidence type="ECO:0000313" key="10">
    <source>
        <dbReference type="EMBL" id="CAL5223333.1"/>
    </source>
</evidence>
<keyword evidence="2" id="KW-0813">Transport</keyword>
<feature type="transmembrane region" description="Helical" evidence="8">
    <location>
        <begin position="214"/>
        <end position="236"/>
    </location>
</feature>
<proteinExistence type="inferred from homology"/>
<dbReference type="InterPro" id="IPR011701">
    <property type="entry name" value="MFS"/>
</dbReference>
<keyword evidence="11" id="KW-1185">Reference proteome</keyword>
<organism evidence="10 11">
    <name type="scientific">Coccomyxa viridis</name>
    <dbReference type="NCBI Taxonomy" id="1274662"/>
    <lineage>
        <taxon>Eukaryota</taxon>
        <taxon>Viridiplantae</taxon>
        <taxon>Chlorophyta</taxon>
        <taxon>core chlorophytes</taxon>
        <taxon>Trebouxiophyceae</taxon>
        <taxon>Trebouxiophyceae incertae sedis</taxon>
        <taxon>Coccomyxaceae</taxon>
        <taxon>Coccomyxa</taxon>
    </lineage>
</organism>
<feature type="transmembrane region" description="Helical" evidence="8">
    <location>
        <begin position="341"/>
        <end position="362"/>
    </location>
</feature>
<evidence type="ECO:0000256" key="6">
    <source>
        <dbReference type="ARBA" id="ARBA00024338"/>
    </source>
</evidence>
<feature type="transmembrane region" description="Helical" evidence="8">
    <location>
        <begin position="298"/>
        <end position="321"/>
    </location>
</feature>
<evidence type="ECO:0000259" key="9">
    <source>
        <dbReference type="PROSITE" id="PS50850"/>
    </source>
</evidence>
<comment type="caution">
    <text evidence="10">The sequence shown here is derived from an EMBL/GenBank/DDBJ whole genome shotgun (WGS) entry which is preliminary data.</text>
</comment>
<feature type="compositionally biased region" description="Basic and acidic residues" evidence="7">
    <location>
        <begin position="520"/>
        <end position="534"/>
    </location>
</feature>
<protein>
    <submittedName>
        <fullName evidence="10">G5832 protein</fullName>
    </submittedName>
</protein>
<evidence type="ECO:0000256" key="7">
    <source>
        <dbReference type="SAM" id="MobiDB-lite"/>
    </source>
</evidence>
<feature type="transmembrane region" description="Helical" evidence="8">
    <location>
        <begin position="374"/>
        <end position="393"/>
    </location>
</feature>
<feature type="transmembrane region" description="Helical" evidence="8">
    <location>
        <begin position="470"/>
        <end position="493"/>
    </location>
</feature>
<reference evidence="10 11" key="1">
    <citation type="submission" date="2024-06" db="EMBL/GenBank/DDBJ databases">
        <authorList>
            <person name="Kraege A."/>
            <person name="Thomma B."/>
        </authorList>
    </citation>
    <scope>NUCLEOTIDE SEQUENCE [LARGE SCALE GENOMIC DNA]</scope>
</reference>
<evidence type="ECO:0000313" key="11">
    <source>
        <dbReference type="Proteomes" id="UP001497392"/>
    </source>
</evidence>
<feature type="transmembrane region" description="Helical" evidence="8">
    <location>
        <begin position="180"/>
        <end position="202"/>
    </location>
</feature>
<feature type="transmembrane region" description="Helical" evidence="8">
    <location>
        <begin position="125"/>
        <end position="148"/>
    </location>
</feature>
<evidence type="ECO:0000256" key="3">
    <source>
        <dbReference type="ARBA" id="ARBA00022692"/>
    </source>
</evidence>
<feature type="transmembrane region" description="Helical" evidence="8">
    <location>
        <begin position="242"/>
        <end position="262"/>
    </location>
</feature>
<comment type="similarity">
    <text evidence="6">Belongs to the major facilitator superfamily. Spinster (TC 2.A.1.49) family.</text>
</comment>
<dbReference type="Gene3D" id="1.20.1250.20">
    <property type="entry name" value="MFS general substrate transporter like domains"/>
    <property type="match status" value="2"/>
</dbReference>
<dbReference type="PANTHER" id="PTHR23505:SF79">
    <property type="entry name" value="PROTEIN SPINSTER"/>
    <property type="match status" value="1"/>
</dbReference>
<keyword evidence="4 8" id="KW-1133">Transmembrane helix</keyword>